<name>A0A2T9Z9J8_9FUNG</name>
<gene>
    <name evidence="11" type="ORF">BB560_004323</name>
</gene>
<dbReference type="CDD" id="cd06867">
    <property type="entry name" value="PX_SNX41_42"/>
    <property type="match status" value="1"/>
</dbReference>
<dbReference type="SUPFAM" id="SSF64268">
    <property type="entry name" value="PX domain"/>
    <property type="match status" value="1"/>
</dbReference>
<dbReference type="GO" id="GO:0015031">
    <property type="term" value="P:protein transport"/>
    <property type="evidence" value="ECO:0007669"/>
    <property type="project" value="UniProtKB-KW"/>
</dbReference>
<dbReference type="InterPro" id="IPR044106">
    <property type="entry name" value="PX_Snx41/Atg20"/>
</dbReference>
<evidence type="ECO:0000256" key="3">
    <source>
        <dbReference type="ARBA" id="ARBA00022448"/>
    </source>
</evidence>
<dbReference type="GO" id="GO:0042147">
    <property type="term" value="P:retrograde transport, endosome to Golgi"/>
    <property type="evidence" value="ECO:0007669"/>
    <property type="project" value="InterPro"/>
</dbReference>
<keyword evidence="4" id="KW-0967">Endosome</keyword>
<dbReference type="PROSITE" id="PS50195">
    <property type="entry name" value="PX"/>
    <property type="match status" value="1"/>
</dbReference>
<keyword evidence="8" id="KW-0472">Membrane</keyword>
<feature type="region of interest" description="Disordered" evidence="9">
    <location>
        <begin position="352"/>
        <end position="376"/>
    </location>
</feature>
<dbReference type="OrthoDB" id="289314at2759"/>
<dbReference type="InterPro" id="IPR036871">
    <property type="entry name" value="PX_dom_sf"/>
</dbReference>
<keyword evidence="3" id="KW-0813">Transport</keyword>
<keyword evidence="6" id="KW-0072">Autophagy</keyword>
<dbReference type="Gene3D" id="3.30.1520.10">
    <property type="entry name" value="Phox-like domain"/>
    <property type="match status" value="1"/>
</dbReference>
<protein>
    <recommendedName>
        <fullName evidence="10">PX domain-containing protein</fullName>
    </recommendedName>
</protein>
<feature type="compositionally biased region" description="Polar residues" evidence="9">
    <location>
        <begin position="360"/>
        <end position="376"/>
    </location>
</feature>
<feature type="region of interest" description="Disordered" evidence="9">
    <location>
        <begin position="526"/>
        <end position="569"/>
    </location>
</feature>
<dbReference type="Gene3D" id="1.20.1270.60">
    <property type="entry name" value="Arfaptin homology (AH) domain/BAR domain"/>
    <property type="match status" value="2"/>
</dbReference>
<evidence type="ECO:0000313" key="12">
    <source>
        <dbReference type="Proteomes" id="UP000245609"/>
    </source>
</evidence>
<dbReference type="GO" id="GO:0010008">
    <property type="term" value="C:endosome membrane"/>
    <property type="evidence" value="ECO:0007669"/>
    <property type="project" value="UniProtKB-SubCell"/>
</dbReference>
<dbReference type="GO" id="GO:0035091">
    <property type="term" value="F:phosphatidylinositol binding"/>
    <property type="evidence" value="ECO:0007669"/>
    <property type="project" value="InterPro"/>
</dbReference>
<dbReference type="PANTHER" id="PTHR46979">
    <property type="entry name" value="SORTING NEXIN-41"/>
    <property type="match status" value="1"/>
</dbReference>
<evidence type="ECO:0000313" key="11">
    <source>
        <dbReference type="EMBL" id="PVV01268.1"/>
    </source>
</evidence>
<evidence type="ECO:0000259" key="10">
    <source>
        <dbReference type="PROSITE" id="PS50195"/>
    </source>
</evidence>
<feature type="domain" description="PX" evidence="10">
    <location>
        <begin position="38"/>
        <end position="154"/>
    </location>
</feature>
<dbReference type="InterPro" id="IPR001683">
    <property type="entry name" value="PX_dom"/>
</dbReference>
<evidence type="ECO:0000256" key="9">
    <source>
        <dbReference type="SAM" id="MobiDB-lite"/>
    </source>
</evidence>
<accession>A0A2T9Z9J8</accession>
<organism evidence="11 12">
    <name type="scientific">Smittium megazygosporum</name>
    <dbReference type="NCBI Taxonomy" id="133381"/>
    <lineage>
        <taxon>Eukaryota</taxon>
        <taxon>Fungi</taxon>
        <taxon>Fungi incertae sedis</taxon>
        <taxon>Zoopagomycota</taxon>
        <taxon>Kickxellomycotina</taxon>
        <taxon>Harpellomycetes</taxon>
        <taxon>Harpellales</taxon>
        <taxon>Legeriomycetaceae</taxon>
        <taxon>Smittium</taxon>
    </lineage>
</organism>
<keyword evidence="7" id="KW-0446">Lipid-binding</keyword>
<dbReference type="Pfam" id="PF00787">
    <property type="entry name" value="PX"/>
    <property type="match status" value="1"/>
</dbReference>
<reference evidence="11 12" key="1">
    <citation type="journal article" date="2018" name="MBio">
        <title>Comparative Genomics Reveals the Core Gene Toolbox for the Fungus-Insect Symbiosis.</title>
        <authorList>
            <person name="Wang Y."/>
            <person name="Stata M."/>
            <person name="Wang W."/>
            <person name="Stajich J.E."/>
            <person name="White M.M."/>
            <person name="Moncalvo J.M."/>
        </authorList>
    </citation>
    <scope>NUCLEOTIDE SEQUENCE [LARGE SCALE GENOMIC DNA]</scope>
    <source>
        <strain evidence="11 12">SC-DP-2</strain>
    </source>
</reference>
<evidence type="ECO:0000256" key="1">
    <source>
        <dbReference type="ARBA" id="ARBA00004481"/>
    </source>
</evidence>
<dbReference type="AlphaFoldDB" id="A0A2T9Z9J8"/>
<dbReference type="EMBL" id="MBFS01001230">
    <property type="protein sequence ID" value="PVV01268.1"/>
    <property type="molecule type" value="Genomic_DNA"/>
</dbReference>
<comment type="subcellular location">
    <subcellularLocation>
        <location evidence="1">Endosome membrane</location>
        <topology evidence="1">Peripheral membrane protein</topology>
    </subcellularLocation>
</comment>
<evidence type="ECO:0000256" key="2">
    <source>
        <dbReference type="ARBA" id="ARBA00010883"/>
    </source>
</evidence>
<dbReference type="Proteomes" id="UP000245609">
    <property type="component" value="Unassembled WGS sequence"/>
</dbReference>
<comment type="similarity">
    <text evidence="2">Belongs to the sorting nexin family.</text>
</comment>
<dbReference type="GO" id="GO:0006914">
    <property type="term" value="P:autophagy"/>
    <property type="evidence" value="ECO:0007669"/>
    <property type="project" value="UniProtKB-KW"/>
</dbReference>
<dbReference type="InterPro" id="IPR027267">
    <property type="entry name" value="AH/BAR_dom_sf"/>
</dbReference>
<evidence type="ECO:0000256" key="8">
    <source>
        <dbReference type="ARBA" id="ARBA00023136"/>
    </source>
</evidence>
<dbReference type="InterPro" id="IPR051079">
    <property type="entry name" value="Sorting_Nexin_Autophagy"/>
</dbReference>
<comment type="caution">
    <text evidence="11">The sequence shown here is derived from an EMBL/GenBank/DDBJ whole genome shotgun (WGS) entry which is preliminary data.</text>
</comment>
<evidence type="ECO:0000256" key="4">
    <source>
        <dbReference type="ARBA" id="ARBA00022753"/>
    </source>
</evidence>
<dbReference type="GO" id="GO:0005829">
    <property type="term" value="C:cytosol"/>
    <property type="evidence" value="ECO:0007669"/>
    <property type="project" value="GOC"/>
</dbReference>
<proteinExistence type="inferred from homology"/>
<keyword evidence="12" id="KW-1185">Reference proteome</keyword>
<evidence type="ECO:0000256" key="5">
    <source>
        <dbReference type="ARBA" id="ARBA00022927"/>
    </source>
</evidence>
<dbReference type="PANTHER" id="PTHR46979:SF2">
    <property type="entry name" value="SORTING NEXIN-41"/>
    <property type="match status" value="1"/>
</dbReference>
<dbReference type="SMART" id="SM00312">
    <property type="entry name" value="PX"/>
    <property type="match status" value="1"/>
</dbReference>
<keyword evidence="5" id="KW-0653">Protein transport</keyword>
<evidence type="ECO:0000256" key="6">
    <source>
        <dbReference type="ARBA" id="ARBA00023006"/>
    </source>
</evidence>
<evidence type="ECO:0000256" key="7">
    <source>
        <dbReference type="ARBA" id="ARBA00023121"/>
    </source>
</evidence>
<feature type="compositionally biased region" description="Polar residues" evidence="9">
    <location>
        <begin position="527"/>
        <end position="554"/>
    </location>
</feature>
<dbReference type="STRING" id="133381.A0A2T9Z9J8"/>
<sequence length="685" mass="77273">MHEIGERNCCIIEQILYLALQQTLQQSEHLEENGIDYRSKIIFISKAEQVTNGGSTYVAYTITYGKNSVVRRYSEFGSLRKILSRLYPTFVIPVIPEKHSFAQYAPGRKNLKSDHTLINKRKRILGRFLGRIVENPILSTNHIFHLFLDKNVAWTEVVNIPMMANLPSNPLYSSPSKAAGSSLYLENFGHFPKIAATNSFAKDIPLPGPLTPLVNSNPQWTASKCFTNKFANIWSTKIYENFQKIDKKFKDLSDIYGELGSIFNGLSLLEGNDVLKAVEYSGQAFDNMSTLQMQMKSKFELGVLDYIYEYLQFSGPVNDVLSYRAFKNAQLELLSSKLEQRRQELQNLVNLEHDDHGSDGSENASTSQSNPNNTLKGISNSIAAAVKTNLNDRNDQIDHQKHSKSQIENDFENSSTINETLSVKDNVGLAIGFEHNRNINLFRDDPNVDPLSQLQLEQSMIWDNSFPSALPGENFSYNEFQDKNKAFGNPQSEIGGPSYRHFGDDLSKTNSYTGTYIHQPAEFSASRVENSNTVEQNEQVSSQPSGSKSHSMIATKSDPVRHTSKQSESLFNKQKVLGGSILTRISSSFNSIVDANNDVSKKVKIDSLVGTISELEENSEMISDDLTLINESSQENLDRFQKSKIHDFKIMLISLANIQIESNNLMLEQWKKTRRIIEEVNDQGY</sequence>